<organism evidence="1">
    <name type="scientific">marine sediment metagenome</name>
    <dbReference type="NCBI Taxonomy" id="412755"/>
    <lineage>
        <taxon>unclassified sequences</taxon>
        <taxon>metagenomes</taxon>
        <taxon>ecological metagenomes</taxon>
    </lineage>
</organism>
<gene>
    <name evidence="1" type="ORF">LCGC14_0818250</name>
</gene>
<proteinExistence type="predicted"/>
<evidence type="ECO:0000313" key="1">
    <source>
        <dbReference type="EMBL" id="KKN32006.1"/>
    </source>
</evidence>
<dbReference type="AlphaFoldDB" id="A0A0F9S4L1"/>
<name>A0A0F9S4L1_9ZZZZ</name>
<dbReference type="EMBL" id="LAZR01002284">
    <property type="protein sequence ID" value="KKN32006.1"/>
    <property type="molecule type" value="Genomic_DNA"/>
</dbReference>
<accession>A0A0F9S4L1</accession>
<reference evidence="1" key="1">
    <citation type="journal article" date="2015" name="Nature">
        <title>Complex archaea that bridge the gap between prokaryotes and eukaryotes.</title>
        <authorList>
            <person name="Spang A."/>
            <person name="Saw J.H."/>
            <person name="Jorgensen S.L."/>
            <person name="Zaremba-Niedzwiedzka K."/>
            <person name="Martijn J."/>
            <person name="Lind A.E."/>
            <person name="van Eijk R."/>
            <person name="Schleper C."/>
            <person name="Guy L."/>
            <person name="Ettema T.J."/>
        </authorList>
    </citation>
    <scope>NUCLEOTIDE SEQUENCE</scope>
</reference>
<protein>
    <submittedName>
        <fullName evidence="1">Uncharacterized protein</fullName>
    </submittedName>
</protein>
<sequence length="552" mass="61576">MVSIIRSLFSNNEMVAEIKELVKKYNKRQQGFNRWYELLSQKDTLAQENMESFVGNDPRTTWSMATFLLQPKPVIVEIIPNGGKPIASEARGISEAIQQYFTSLWEDINTKNLGRGQETWFWNFVGMLVATGWYAVPVWMEEDGSIGIDYWNPAQIYPEWSDVASEGLLRLARVRKISKARAESNILLNGWFWPEGRRMPDNPEESHLYKRVDGMAVHGVVIDNIVVKPLSPMGVEGIPILSGAVAGIPNFSDKSVDVSDTMGQSILATNEALYRSFNQLESFMMQLVRDTANPRVFEKSVGNVPIIKNAEDWYKRGAMFRGGPQDSLEVVAMPAIPVEVSQILFSFRNAIQRGSFSDLTFGNIIGEVSATLVTQAAEAAMQLITPYKDVVTHVTTESTNDWYQLYLRNPGLRPVSWAEIPSEILEVLLETHIETKYVIKIPGDLANRIAMAKGLNSNFELPITDLISMLLPEVTAPNDTIARLEAERAKLQPSYQVVQLIQAYEQLAEEARVAGNASSAGLFTALSEGLKKEITSSATVDDKVESTTDARL</sequence>
<comment type="caution">
    <text evidence="1">The sequence shown here is derived from an EMBL/GenBank/DDBJ whole genome shotgun (WGS) entry which is preliminary data.</text>
</comment>